<dbReference type="OrthoDB" id="548225at2759"/>
<keyword evidence="3" id="KW-1185">Reference proteome</keyword>
<feature type="region of interest" description="Disordered" evidence="1">
    <location>
        <begin position="76"/>
        <end position="97"/>
    </location>
</feature>
<dbReference type="AlphaFoldDB" id="A0A150GG17"/>
<name>A0A150GG17_GONPE</name>
<gene>
    <name evidence="2" type="ORF">GPECTOR_25g362</name>
</gene>
<organism evidence="2 3">
    <name type="scientific">Gonium pectorale</name>
    <name type="common">Green alga</name>
    <dbReference type="NCBI Taxonomy" id="33097"/>
    <lineage>
        <taxon>Eukaryota</taxon>
        <taxon>Viridiplantae</taxon>
        <taxon>Chlorophyta</taxon>
        <taxon>core chlorophytes</taxon>
        <taxon>Chlorophyceae</taxon>
        <taxon>CS clade</taxon>
        <taxon>Chlamydomonadales</taxon>
        <taxon>Volvocaceae</taxon>
        <taxon>Gonium</taxon>
    </lineage>
</organism>
<evidence type="ECO:0000313" key="3">
    <source>
        <dbReference type="Proteomes" id="UP000075714"/>
    </source>
</evidence>
<accession>A0A150GG17</accession>
<feature type="compositionally biased region" description="Low complexity" evidence="1">
    <location>
        <begin position="83"/>
        <end position="97"/>
    </location>
</feature>
<protein>
    <submittedName>
        <fullName evidence="2">Uncharacterized protein</fullName>
    </submittedName>
</protein>
<dbReference type="Proteomes" id="UP000075714">
    <property type="component" value="Unassembled WGS sequence"/>
</dbReference>
<comment type="caution">
    <text evidence="2">The sequence shown here is derived from an EMBL/GenBank/DDBJ whole genome shotgun (WGS) entry which is preliminary data.</text>
</comment>
<evidence type="ECO:0000313" key="2">
    <source>
        <dbReference type="EMBL" id="KXZ48778.1"/>
    </source>
</evidence>
<evidence type="ECO:0000256" key="1">
    <source>
        <dbReference type="SAM" id="MobiDB-lite"/>
    </source>
</evidence>
<feature type="region of interest" description="Disordered" evidence="1">
    <location>
        <begin position="1"/>
        <end position="35"/>
    </location>
</feature>
<proteinExistence type="predicted"/>
<reference evidence="3" key="1">
    <citation type="journal article" date="2016" name="Nat. Commun.">
        <title>The Gonium pectorale genome demonstrates co-option of cell cycle regulation during the evolution of multicellularity.</title>
        <authorList>
            <person name="Hanschen E.R."/>
            <person name="Marriage T.N."/>
            <person name="Ferris P.J."/>
            <person name="Hamaji T."/>
            <person name="Toyoda A."/>
            <person name="Fujiyama A."/>
            <person name="Neme R."/>
            <person name="Noguchi H."/>
            <person name="Minakuchi Y."/>
            <person name="Suzuki M."/>
            <person name="Kawai-Toyooka H."/>
            <person name="Smith D.R."/>
            <person name="Sparks H."/>
            <person name="Anderson J."/>
            <person name="Bakaric R."/>
            <person name="Luria V."/>
            <person name="Karger A."/>
            <person name="Kirschner M.W."/>
            <person name="Durand P.M."/>
            <person name="Michod R.E."/>
            <person name="Nozaki H."/>
            <person name="Olson B.J."/>
        </authorList>
    </citation>
    <scope>NUCLEOTIDE SEQUENCE [LARGE SCALE GENOMIC DNA]</scope>
    <source>
        <strain evidence="3">NIES-2863</strain>
    </source>
</reference>
<dbReference type="EMBL" id="LSYV01000026">
    <property type="protein sequence ID" value="KXZ48778.1"/>
    <property type="molecule type" value="Genomic_DNA"/>
</dbReference>
<sequence length="417" mass="42822">MRAFVVSKGPEVQAKAAGGKGPDGARRNGHRPKLQEFLERWASRGAATGSAGGGAGSAFPPIRPGTLAGEALASLLPQQPPGGRLRPLSAPAPAPSGRLAAHGAAAAASAPPRFDPALLPDIVRVFSRASARLGFRTQLPTALAAYVAAAAGRGALDLSAYDASVCKALVLYLGDAEVANRDCLTEIRKALQPRWATLPPAELVELLVAMRRLNEADRLPAAGRPGACSSRLLRMLLDAEPSVAAMLGTTIGGGGGGGGDGQIASTAAAVGGGLPPGAPVRLARVYVSFYGTATSGHQYFGMAPMLLRTLGACVAALDPTDPRVTPADDLARLVAGLVGIVQMPGHELTEPLRRLAQAVVERAAELSQPARALLLELPPHHVALPPRLRELLQERGGDSGEAAPRAALAFLSMRKRA</sequence>